<dbReference type="SUPFAM" id="SSF52768">
    <property type="entry name" value="Arginase/deacetylase"/>
    <property type="match status" value="1"/>
</dbReference>
<evidence type="ECO:0008006" key="4">
    <source>
        <dbReference type="Google" id="ProtNLM"/>
    </source>
</evidence>
<gene>
    <name evidence="2" type="ORF">HPB51_005133</name>
</gene>
<dbReference type="AlphaFoldDB" id="A0A9J6ELT6"/>
<reference evidence="2" key="2">
    <citation type="submission" date="2021-09" db="EMBL/GenBank/DDBJ databases">
        <authorList>
            <person name="Jia N."/>
            <person name="Wang J."/>
            <person name="Shi W."/>
            <person name="Du L."/>
            <person name="Sun Y."/>
            <person name="Zhan W."/>
            <person name="Jiang J."/>
            <person name="Wang Q."/>
            <person name="Zhang B."/>
            <person name="Ji P."/>
            <person name="Sakyi L.B."/>
            <person name="Cui X."/>
            <person name="Yuan T."/>
            <person name="Jiang B."/>
            <person name="Yang W."/>
            <person name="Lam T.T.-Y."/>
            <person name="Chang Q."/>
            <person name="Ding S."/>
            <person name="Wang X."/>
            <person name="Zhu J."/>
            <person name="Ruan X."/>
            <person name="Zhao L."/>
            <person name="Wei J."/>
            <person name="Que T."/>
            <person name="Du C."/>
            <person name="Cheng J."/>
            <person name="Dai P."/>
            <person name="Han X."/>
            <person name="Huang E."/>
            <person name="Gao Y."/>
            <person name="Liu J."/>
            <person name="Shao H."/>
            <person name="Ye R."/>
            <person name="Li L."/>
            <person name="Wei W."/>
            <person name="Wang X."/>
            <person name="Wang C."/>
            <person name="Huo Q."/>
            <person name="Li W."/>
            <person name="Guo W."/>
            <person name="Chen H."/>
            <person name="Chen S."/>
            <person name="Zhou L."/>
            <person name="Zhou L."/>
            <person name="Ni X."/>
            <person name="Tian J."/>
            <person name="Zhou Y."/>
            <person name="Sheng Y."/>
            <person name="Liu T."/>
            <person name="Pan Y."/>
            <person name="Xia L."/>
            <person name="Li J."/>
            <person name="Zhao F."/>
            <person name="Cao W."/>
        </authorList>
    </citation>
    <scope>NUCLEOTIDE SEQUENCE</scope>
    <source>
        <strain evidence="2">Rmic-2018</strain>
        <tissue evidence="2">Larvae</tissue>
    </source>
</reference>
<proteinExistence type="predicted"/>
<dbReference type="InterPro" id="IPR023696">
    <property type="entry name" value="Ureohydrolase_dom_sf"/>
</dbReference>
<organism evidence="2 3">
    <name type="scientific">Rhipicephalus microplus</name>
    <name type="common">Cattle tick</name>
    <name type="synonym">Boophilus microplus</name>
    <dbReference type="NCBI Taxonomy" id="6941"/>
    <lineage>
        <taxon>Eukaryota</taxon>
        <taxon>Metazoa</taxon>
        <taxon>Ecdysozoa</taxon>
        <taxon>Arthropoda</taxon>
        <taxon>Chelicerata</taxon>
        <taxon>Arachnida</taxon>
        <taxon>Acari</taxon>
        <taxon>Parasitiformes</taxon>
        <taxon>Ixodida</taxon>
        <taxon>Ixodoidea</taxon>
        <taxon>Ixodidae</taxon>
        <taxon>Rhipicephalinae</taxon>
        <taxon>Rhipicephalus</taxon>
        <taxon>Boophilus</taxon>
    </lineage>
</organism>
<sequence length="146" mass="16059">MTKKNVMYFWDPDVGNFHYGPGHPMKPQRLSVTHSLVMHYGLYKKMQEGNSSSGIKARRSRERSALQEGNSAEESSDSESSSDGQHGDNKTWSEGDTSDSEVLSENLDNLSETDVPTTSVIPNTSNVLRVRGAGSEKQSSRTMTSS</sequence>
<dbReference type="InterPro" id="IPR037138">
    <property type="entry name" value="His_deacetylse_dom_sf"/>
</dbReference>
<reference evidence="2" key="1">
    <citation type="journal article" date="2020" name="Cell">
        <title>Large-Scale Comparative Analyses of Tick Genomes Elucidate Their Genetic Diversity and Vector Capacities.</title>
        <authorList>
            <consortium name="Tick Genome and Microbiome Consortium (TIGMIC)"/>
            <person name="Jia N."/>
            <person name="Wang J."/>
            <person name="Shi W."/>
            <person name="Du L."/>
            <person name="Sun Y."/>
            <person name="Zhan W."/>
            <person name="Jiang J.F."/>
            <person name="Wang Q."/>
            <person name="Zhang B."/>
            <person name="Ji P."/>
            <person name="Bell-Sakyi L."/>
            <person name="Cui X.M."/>
            <person name="Yuan T.T."/>
            <person name="Jiang B.G."/>
            <person name="Yang W.F."/>
            <person name="Lam T.T."/>
            <person name="Chang Q.C."/>
            <person name="Ding S.J."/>
            <person name="Wang X.J."/>
            <person name="Zhu J.G."/>
            <person name="Ruan X.D."/>
            <person name="Zhao L."/>
            <person name="Wei J.T."/>
            <person name="Ye R.Z."/>
            <person name="Que T.C."/>
            <person name="Du C.H."/>
            <person name="Zhou Y.H."/>
            <person name="Cheng J.X."/>
            <person name="Dai P.F."/>
            <person name="Guo W.B."/>
            <person name="Han X.H."/>
            <person name="Huang E.J."/>
            <person name="Li L.F."/>
            <person name="Wei W."/>
            <person name="Gao Y.C."/>
            <person name="Liu J.Z."/>
            <person name="Shao H.Z."/>
            <person name="Wang X."/>
            <person name="Wang C.C."/>
            <person name="Yang T.C."/>
            <person name="Huo Q.B."/>
            <person name="Li W."/>
            <person name="Chen H.Y."/>
            <person name="Chen S.E."/>
            <person name="Zhou L.G."/>
            <person name="Ni X.B."/>
            <person name="Tian J.H."/>
            <person name="Sheng Y."/>
            <person name="Liu T."/>
            <person name="Pan Y.S."/>
            <person name="Xia L.Y."/>
            <person name="Li J."/>
            <person name="Zhao F."/>
            <person name="Cao W.C."/>
        </authorList>
    </citation>
    <scope>NUCLEOTIDE SEQUENCE</scope>
    <source>
        <strain evidence="2">Rmic-2018</strain>
    </source>
</reference>
<feature type="compositionally biased region" description="Polar residues" evidence="1">
    <location>
        <begin position="136"/>
        <end position="146"/>
    </location>
</feature>
<dbReference type="Proteomes" id="UP000821866">
    <property type="component" value="Chromosome 11"/>
</dbReference>
<protein>
    <recommendedName>
        <fullName evidence="4">Histone deacetylase</fullName>
    </recommendedName>
</protein>
<feature type="compositionally biased region" description="Polar residues" evidence="1">
    <location>
        <begin position="94"/>
        <end position="127"/>
    </location>
</feature>
<feature type="region of interest" description="Disordered" evidence="1">
    <location>
        <begin position="44"/>
        <end position="146"/>
    </location>
</feature>
<dbReference type="Gene3D" id="3.40.800.20">
    <property type="entry name" value="Histone deacetylase domain"/>
    <property type="match status" value="1"/>
</dbReference>
<comment type="caution">
    <text evidence="2">The sequence shown here is derived from an EMBL/GenBank/DDBJ whole genome shotgun (WGS) entry which is preliminary data.</text>
</comment>
<keyword evidence="3" id="KW-1185">Reference proteome</keyword>
<name>A0A9J6ELT6_RHIMP</name>
<evidence type="ECO:0000313" key="2">
    <source>
        <dbReference type="EMBL" id="KAH8035409.1"/>
    </source>
</evidence>
<accession>A0A9J6ELT6</accession>
<dbReference type="EMBL" id="JABSTU010000003">
    <property type="protein sequence ID" value="KAH8035409.1"/>
    <property type="molecule type" value="Genomic_DNA"/>
</dbReference>
<evidence type="ECO:0000313" key="3">
    <source>
        <dbReference type="Proteomes" id="UP000821866"/>
    </source>
</evidence>
<evidence type="ECO:0000256" key="1">
    <source>
        <dbReference type="SAM" id="MobiDB-lite"/>
    </source>
</evidence>
<dbReference type="VEuPathDB" id="VectorBase:LOC119181203"/>